<evidence type="ECO:0000256" key="1">
    <source>
        <dbReference type="ARBA" id="ARBA00022737"/>
    </source>
</evidence>
<protein>
    <recommendedName>
        <fullName evidence="5">Tetratricopeptide repeat protein</fullName>
    </recommendedName>
</protein>
<gene>
    <name evidence="3" type="ORF">HPS54_00815</name>
</gene>
<evidence type="ECO:0000256" key="2">
    <source>
        <dbReference type="ARBA" id="ARBA00022803"/>
    </source>
</evidence>
<keyword evidence="1" id="KW-0677">Repeat</keyword>
<dbReference type="SUPFAM" id="SSF81901">
    <property type="entry name" value="HCP-like"/>
    <property type="match status" value="2"/>
</dbReference>
<reference evidence="3 4" key="1">
    <citation type="submission" date="2020-05" db="EMBL/GenBank/DDBJ databases">
        <title>Distinct polysaccharide utilization as determinants for interspecies competition between intestinal Prevotella spp.</title>
        <authorList>
            <person name="Galvez E.J.C."/>
            <person name="Iljazovic A."/>
            <person name="Strowig T."/>
        </authorList>
    </citation>
    <scope>NUCLEOTIDE SEQUENCE [LARGE SCALE GENOMIC DNA]</scope>
    <source>
        <strain evidence="3 4">PCHR</strain>
    </source>
</reference>
<keyword evidence="2" id="KW-0802">TPR repeat</keyword>
<dbReference type="SMART" id="SM00028">
    <property type="entry name" value="TPR"/>
    <property type="match status" value="4"/>
</dbReference>
<dbReference type="Pfam" id="PF13432">
    <property type="entry name" value="TPR_16"/>
    <property type="match status" value="1"/>
</dbReference>
<dbReference type="PANTHER" id="PTHR44943">
    <property type="entry name" value="CELLULOSE SYNTHASE OPERON PROTEIN C"/>
    <property type="match status" value="1"/>
</dbReference>
<sequence>MVRAALPEISRNDSLRFKYFYYEALKQQMKGNYGAAYELMSNCLRINPNSAEAYYYLSGYEGVLNGDSAALQKIKRAAELRPENATFQERLAVAYIGIADYKEARKVYEKLYAGDQSRTDVLQILLKLYGVEKDYDNMIGTIERLEEQDGVTEQTALAKMNVYSMQGKKDKEIEVLRALAAGHPYDMNYRVMIGNWLLQNGDNDGAHREYADVLAAEPDNVMAQMSMLDYYRAVGKDTLAGTLREKMLFNPDNAVDTKVTLIRQIVDESEKNGGDSTYVLNLLERMLDMPQKTPDIAAVYLAYLNLKKMPEDTIQAFEEKFLTDFPDYAPVRMELVRKAFSMQDADRVIELCRPAIEYNPDEMVFYYFLGIAYTDKGMENETLDVVRKGLSLDKKGANPDMVSDLYAIMGDILCKKDDYVKAFAAYDSCLQWKDDNMGCLNNYAYFLSLHGGDLTKAEQMSYRTVKQEPSNSTYLDTYAWILFMQERYAESKLYIDQAVASDSLASDVILEHAGDIHAMNGDVVKALEYWRKAKEAGSESKVLIRKIRQKKYIKDENK</sequence>
<name>A0ABX2AXV6_9BACT</name>
<dbReference type="Proteomes" id="UP000820977">
    <property type="component" value="Unassembled WGS sequence"/>
</dbReference>
<dbReference type="InterPro" id="IPR051685">
    <property type="entry name" value="Ycf3/AcsC/BcsC/TPR_MFPF"/>
</dbReference>
<evidence type="ECO:0000313" key="3">
    <source>
        <dbReference type="EMBL" id="NPE24069.1"/>
    </source>
</evidence>
<keyword evidence="4" id="KW-1185">Reference proteome</keyword>
<evidence type="ECO:0000313" key="4">
    <source>
        <dbReference type="Proteomes" id="UP000820977"/>
    </source>
</evidence>
<accession>A0ABX2AXV6</accession>
<dbReference type="InterPro" id="IPR011990">
    <property type="entry name" value="TPR-like_helical_dom_sf"/>
</dbReference>
<dbReference type="EMBL" id="JABKKJ010000001">
    <property type="protein sequence ID" value="NPE24069.1"/>
    <property type="molecule type" value="Genomic_DNA"/>
</dbReference>
<proteinExistence type="predicted"/>
<dbReference type="InterPro" id="IPR019734">
    <property type="entry name" value="TPR_rpt"/>
</dbReference>
<dbReference type="Gene3D" id="1.25.40.10">
    <property type="entry name" value="Tetratricopeptide repeat domain"/>
    <property type="match status" value="3"/>
</dbReference>
<evidence type="ECO:0008006" key="5">
    <source>
        <dbReference type="Google" id="ProtNLM"/>
    </source>
</evidence>
<dbReference type="PANTHER" id="PTHR44943:SF8">
    <property type="entry name" value="TPR REPEAT-CONTAINING PROTEIN MJ0263"/>
    <property type="match status" value="1"/>
</dbReference>
<comment type="caution">
    <text evidence="3">The sequence shown here is derived from an EMBL/GenBank/DDBJ whole genome shotgun (WGS) entry which is preliminary data.</text>
</comment>
<organism evidence="3 4">
    <name type="scientific">Xylanibacter caecicola</name>
    <dbReference type="NCBI Taxonomy" id="2736294"/>
    <lineage>
        <taxon>Bacteria</taxon>
        <taxon>Pseudomonadati</taxon>
        <taxon>Bacteroidota</taxon>
        <taxon>Bacteroidia</taxon>
        <taxon>Bacteroidales</taxon>
        <taxon>Prevotellaceae</taxon>
        <taxon>Xylanibacter</taxon>
    </lineage>
</organism>